<dbReference type="Proteomes" id="UP000004671">
    <property type="component" value="Chromosome"/>
</dbReference>
<evidence type="ECO:0000313" key="6">
    <source>
        <dbReference type="Proteomes" id="UP000183868"/>
    </source>
</evidence>
<feature type="domain" description="EamA" evidence="2">
    <location>
        <begin position="150"/>
        <end position="284"/>
    </location>
</feature>
<dbReference type="GO" id="GO:0016020">
    <property type="term" value="C:membrane"/>
    <property type="evidence" value="ECO:0007669"/>
    <property type="project" value="InterPro"/>
</dbReference>
<dbReference type="PANTHER" id="PTHR22911:SF76">
    <property type="entry name" value="EAMA DOMAIN-CONTAINING PROTEIN"/>
    <property type="match status" value="1"/>
</dbReference>
<dbReference type="SUPFAM" id="SSF103481">
    <property type="entry name" value="Multidrug resistance efflux transporter EmrE"/>
    <property type="match status" value="2"/>
</dbReference>
<protein>
    <submittedName>
        <fullName evidence="3">Threonine/homoserine efflux transporter RhtA</fullName>
    </submittedName>
</protein>
<dbReference type="Proteomes" id="UP000183868">
    <property type="component" value="Chromosome"/>
</dbReference>
<evidence type="ECO:0000313" key="5">
    <source>
        <dbReference type="Proteomes" id="UP000004671"/>
    </source>
</evidence>
<dbReference type="eggNOG" id="COG0697">
    <property type="taxonomic scope" value="Bacteria"/>
</dbReference>
<feature type="transmembrane region" description="Helical" evidence="1">
    <location>
        <begin position="27"/>
        <end position="48"/>
    </location>
</feature>
<feature type="domain" description="EamA" evidence="2">
    <location>
        <begin position="4"/>
        <end position="138"/>
    </location>
</feature>
<keyword evidence="1" id="KW-0812">Transmembrane</keyword>
<reference evidence="4 5" key="1">
    <citation type="submission" date="2011-09" db="EMBL/GenBank/DDBJ databases">
        <title>The permanent draft genome of Caldithrix abyssi DSM 13497.</title>
        <authorList>
            <consortium name="US DOE Joint Genome Institute (JGI-PGF)"/>
            <person name="Lucas S."/>
            <person name="Han J."/>
            <person name="Lapidus A."/>
            <person name="Bruce D."/>
            <person name="Goodwin L."/>
            <person name="Pitluck S."/>
            <person name="Peters L."/>
            <person name="Kyrpides N."/>
            <person name="Mavromatis K."/>
            <person name="Ivanova N."/>
            <person name="Mikhailova N."/>
            <person name="Chertkov O."/>
            <person name="Detter J.C."/>
            <person name="Tapia R."/>
            <person name="Han C."/>
            <person name="Land M."/>
            <person name="Hauser L."/>
            <person name="Markowitz V."/>
            <person name="Cheng J.-F."/>
            <person name="Hugenholtz P."/>
            <person name="Woyke T."/>
            <person name="Wu D."/>
            <person name="Spring S."/>
            <person name="Brambilla E."/>
            <person name="Klenk H.-P."/>
            <person name="Eisen J.A."/>
        </authorList>
    </citation>
    <scope>NUCLEOTIDE SEQUENCE [LARGE SCALE GENOMIC DNA]</scope>
    <source>
        <strain evidence="4 5">DSM 13497</strain>
    </source>
</reference>
<dbReference type="STRING" id="880073.Cabys_1405"/>
<dbReference type="EMBL" id="CM001402">
    <property type="protein sequence ID" value="EHO42185.1"/>
    <property type="molecule type" value="Genomic_DNA"/>
</dbReference>
<dbReference type="OrthoDB" id="9790852at2"/>
<keyword evidence="1" id="KW-0472">Membrane</keyword>
<proteinExistence type="predicted"/>
<dbReference type="PaxDb" id="880073-Calab_2575"/>
<feature type="transmembrane region" description="Helical" evidence="1">
    <location>
        <begin position="179"/>
        <end position="200"/>
    </location>
</feature>
<dbReference type="AlphaFoldDB" id="H1XP70"/>
<dbReference type="InterPro" id="IPR037185">
    <property type="entry name" value="EmrE-like"/>
</dbReference>
<dbReference type="Pfam" id="PF00892">
    <property type="entry name" value="EamA"/>
    <property type="match status" value="2"/>
</dbReference>
<keyword evidence="1" id="KW-1133">Transmembrane helix</keyword>
<dbReference type="InParanoid" id="H1XP70"/>
<dbReference type="EMBL" id="CP018099">
    <property type="protein sequence ID" value="APF18154.1"/>
    <property type="molecule type" value="Genomic_DNA"/>
</dbReference>
<feature type="transmembrane region" description="Helical" evidence="1">
    <location>
        <begin position="240"/>
        <end position="262"/>
    </location>
</feature>
<feature type="transmembrane region" description="Helical" evidence="1">
    <location>
        <begin position="68"/>
        <end position="85"/>
    </location>
</feature>
<dbReference type="FunCoup" id="H1XP70">
    <property type="interactions" value="33"/>
</dbReference>
<reference evidence="3 6" key="2">
    <citation type="submission" date="2016-11" db="EMBL/GenBank/DDBJ databases">
        <title>Genomic analysis of Caldithrix abyssi and proposal of a novel bacterial phylum Caldithrichaeota.</title>
        <authorList>
            <person name="Kublanov I."/>
            <person name="Sigalova O."/>
            <person name="Gavrilov S."/>
            <person name="Lebedinsky A."/>
            <person name="Ivanova N."/>
            <person name="Daum C."/>
            <person name="Reddy T."/>
            <person name="Klenk H.P."/>
            <person name="Goker M."/>
            <person name="Reva O."/>
            <person name="Miroshnichenko M."/>
            <person name="Kyprides N."/>
            <person name="Woyke T."/>
            <person name="Gelfand M."/>
        </authorList>
    </citation>
    <scope>NUCLEOTIDE SEQUENCE [LARGE SCALE GENOMIC DNA]</scope>
    <source>
        <strain evidence="3 6">LF13</strain>
    </source>
</reference>
<dbReference type="PANTHER" id="PTHR22911">
    <property type="entry name" value="ACYL-MALONYL CONDENSING ENZYME-RELATED"/>
    <property type="match status" value="1"/>
</dbReference>
<accession>H1XP70</accession>
<evidence type="ECO:0000313" key="4">
    <source>
        <dbReference type="EMBL" id="EHO42185.1"/>
    </source>
</evidence>
<sequence>MLNYLILLFGVFVTSWSSIFIRWIGDVHPLVISFYRLFFSVLVLSPFLLKRMKSGRHLPSNVFSKNTLFLILSGFFLAMHFFTWIQSLQWTTVGNSIFLESTHPIFAVILSYFVLKEKSSPLIIGGIALALLGIFVIVNSDMGAHPFATLGDFLAIISAFCLAAYLLIARFYRQKIDLLPYLVLVYAAAALFTLLLILFLKINFLNLALKSWFFLGLLALGPNLIGHSLLNWASRKMPVYLVNLAMQGEAVLATFYAALLLNEIPGEQFYFGAGLILLAVSFIFLNRR</sequence>
<dbReference type="KEGG" id="caby:Cabys_1405"/>
<feature type="transmembrane region" description="Helical" evidence="1">
    <location>
        <begin position="146"/>
        <end position="167"/>
    </location>
</feature>
<feature type="transmembrane region" description="Helical" evidence="1">
    <location>
        <begin position="212"/>
        <end position="233"/>
    </location>
</feature>
<evidence type="ECO:0000259" key="2">
    <source>
        <dbReference type="Pfam" id="PF00892"/>
    </source>
</evidence>
<feature type="transmembrane region" description="Helical" evidence="1">
    <location>
        <begin position="97"/>
        <end position="115"/>
    </location>
</feature>
<feature type="transmembrane region" description="Helical" evidence="1">
    <location>
        <begin position="268"/>
        <end position="285"/>
    </location>
</feature>
<keyword evidence="5" id="KW-1185">Reference proteome</keyword>
<evidence type="ECO:0000256" key="1">
    <source>
        <dbReference type="SAM" id="Phobius"/>
    </source>
</evidence>
<feature type="transmembrane region" description="Helical" evidence="1">
    <location>
        <begin position="122"/>
        <end position="140"/>
    </location>
</feature>
<organism evidence="4 5">
    <name type="scientific">Caldithrix abyssi DSM 13497</name>
    <dbReference type="NCBI Taxonomy" id="880073"/>
    <lineage>
        <taxon>Bacteria</taxon>
        <taxon>Pseudomonadati</taxon>
        <taxon>Calditrichota</taxon>
        <taxon>Calditrichia</taxon>
        <taxon>Calditrichales</taxon>
        <taxon>Calditrichaceae</taxon>
        <taxon>Caldithrix</taxon>
    </lineage>
</organism>
<dbReference type="HOGENOM" id="CLU_033863_0_2_0"/>
<dbReference type="RefSeq" id="WP_006929452.1">
    <property type="nucleotide sequence ID" value="NZ_CM001402.1"/>
</dbReference>
<dbReference type="InterPro" id="IPR000620">
    <property type="entry name" value="EamA_dom"/>
</dbReference>
<evidence type="ECO:0000313" key="3">
    <source>
        <dbReference type="EMBL" id="APF18154.1"/>
    </source>
</evidence>
<gene>
    <name evidence="3" type="primary">rhtA</name>
    <name evidence="3" type="ORF">Cabys_1405</name>
    <name evidence="4" type="ORF">Calab_2575</name>
</gene>
<name>H1XP70_CALAY</name>